<dbReference type="OrthoDB" id="4192333at2"/>
<accession>G2GBA6</accession>
<dbReference type="PATRIC" id="fig|700597.3.peg.2725"/>
<sequence>MTTINVQDETGRSGQLAEDMHTFLAQAAPYVEKVTQLQLPHTVTVKLLTVPGLATNYSAFIRRQVERDTTDVELTESEQKKAAALPIAAGWAARTTWAVDASVLVANTVGWPSTLIVPQALAHQGLLSDPDGLCELLVRVLAEQAQVEACRGVLVPGSAWPAVQESQNPVSQLSAGHASWATREATPLVLGKPVTDTRRQCSWTYRRQAALVFIASRGQHGRVLRRATAFVDQAMAAIGPEGFNRLWGTHDLVPTLDELRHPDRWLQRLPA</sequence>
<keyword evidence="2" id="KW-1185">Reference proteome</keyword>
<evidence type="ECO:0000313" key="2">
    <source>
        <dbReference type="Proteomes" id="UP000004217"/>
    </source>
</evidence>
<gene>
    <name evidence="1" type="ORF">SZN_13901</name>
</gene>
<dbReference type="SUPFAM" id="SSF55486">
    <property type="entry name" value="Metalloproteases ('zincins'), catalytic domain"/>
    <property type="match status" value="1"/>
</dbReference>
<protein>
    <submittedName>
        <fullName evidence="1">Uncharacterized protein</fullName>
    </submittedName>
</protein>
<evidence type="ECO:0000313" key="1">
    <source>
        <dbReference type="EMBL" id="EGX59202.1"/>
    </source>
</evidence>
<dbReference type="AlphaFoldDB" id="G2GBA6"/>
<comment type="caution">
    <text evidence="1">The sequence shown here is derived from an EMBL/GenBank/DDBJ whole genome shotgun (WGS) entry which is preliminary data.</text>
</comment>
<name>G2GBA6_9ACTN</name>
<proteinExistence type="predicted"/>
<dbReference type="Pfam" id="PF10103">
    <property type="entry name" value="Zincin_2"/>
    <property type="match status" value="1"/>
</dbReference>
<reference evidence="1 2" key="1">
    <citation type="submission" date="2011-08" db="EMBL/GenBank/DDBJ databases">
        <authorList>
            <person name="Lin Y."/>
            <person name="Hao X."/>
            <person name="Johnstone L."/>
            <person name="Miller S.J."/>
            <person name="Wei G."/>
            <person name="Rensing C."/>
        </authorList>
    </citation>
    <scope>NUCLEOTIDE SEQUENCE [LARGE SCALE GENOMIC DNA]</scope>
    <source>
        <strain evidence="1 2">K42</strain>
    </source>
</reference>
<dbReference type="EMBL" id="AGBF01000035">
    <property type="protein sequence ID" value="EGX59202.1"/>
    <property type="molecule type" value="Genomic_DNA"/>
</dbReference>
<dbReference type="Proteomes" id="UP000004217">
    <property type="component" value="Unassembled WGS sequence"/>
</dbReference>
<dbReference type="InterPro" id="IPR018766">
    <property type="entry name" value="Zinicin_2"/>
</dbReference>
<dbReference type="RefSeq" id="WP_007495337.1">
    <property type="nucleotide sequence ID" value="NZ_AGBF01000035.1"/>
</dbReference>
<organism evidence="1 2">
    <name type="scientific">Streptomyces zinciresistens K42</name>
    <dbReference type="NCBI Taxonomy" id="700597"/>
    <lineage>
        <taxon>Bacteria</taxon>
        <taxon>Bacillati</taxon>
        <taxon>Actinomycetota</taxon>
        <taxon>Actinomycetes</taxon>
        <taxon>Kitasatosporales</taxon>
        <taxon>Streptomycetaceae</taxon>
        <taxon>Streptomyces</taxon>
    </lineage>
</organism>